<dbReference type="GO" id="GO:0043093">
    <property type="term" value="P:FtsZ-dependent cytokinesis"/>
    <property type="evidence" value="ECO:0007669"/>
    <property type="project" value="UniProtKB-UniRule"/>
</dbReference>
<evidence type="ECO:0000256" key="10">
    <source>
        <dbReference type="SAM" id="MobiDB-lite"/>
    </source>
</evidence>
<name>A0A6C0U436_9GAMM</name>
<evidence type="ECO:0000256" key="1">
    <source>
        <dbReference type="ARBA" id="ARBA00004370"/>
    </source>
</evidence>
<evidence type="ECO:0000256" key="9">
    <source>
        <dbReference type="HAMAP-Rule" id="MF_00911"/>
    </source>
</evidence>
<keyword evidence="6 9" id="KW-1133">Transmembrane helix</keyword>
<evidence type="ECO:0000256" key="8">
    <source>
        <dbReference type="ARBA" id="ARBA00023306"/>
    </source>
</evidence>
<comment type="subcellular location">
    <subcellularLocation>
        <location evidence="9">Cell inner membrane</location>
        <topology evidence="9">Single-pass type II membrane protein</topology>
    </subcellularLocation>
    <subcellularLocation>
        <location evidence="1">Membrane</location>
    </subcellularLocation>
    <text evidence="9">Localizes to the division septum.</text>
</comment>
<feature type="domain" description="POTRA" evidence="11">
    <location>
        <begin position="67"/>
        <end position="136"/>
    </location>
</feature>
<comment type="function">
    <text evidence="9">Essential cell division protein. May link together the upstream cell division proteins, which are predominantly cytoplasmic, with the downstream cell division proteins, which are predominantly periplasmic. May control correct divisome assembly.</text>
</comment>
<gene>
    <name evidence="9" type="primary">ftsQ</name>
    <name evidence="12" type="ORF">G3T16_15675</name>
</gene>
<evidence type="ECO:0000313" key="12">
    <source>
        <dbReference type="EMBL" id="QIB66613.1"/>
    </source>
</evidence>
<accession>A0A6C0U436</accession>
<feature type="compositionally biased region" description="Basic residues" evidence="10">
    <location>
        <begin position="7"/>
        <end position="26"/>
    </location>
</feature>
<evidence type="ECO:0000256" key="4">
    <source>
        <dbReference type="ARBA" id="ARBA00022618"/>
    </source>
</evidence>
<dbReference type="Gene3D" id="3.10.20.310">
    <property type="entry name" value="membrane protein fhac"/>
    <property type="match status" value="1"/>
</dbReference>
<keyword evidence="5 9" id="KW-0812">Transmembrane</keyword>
<dbReference type="InterPro" id="IPR013685">
    <property type="entry name" value="POTRA_FtsQ_type"/>
</dbReference>
<keyword evidence="8 9" id="KW-0131">Cell cycle</keyword>
<dbReference type="KEGG" id="kim:G3T16_15675"/>
<evidence type="ECO:0000256" key="7">
    <source>
        <dbReference type="ARBA" id="ARBA00023136"/>
    </source>
</evidence>
<dbReference type="PANTHER" id="PTHR35851">
    <property type="entry name" value="CELL DIVISION PROTEIN FTSQ"/>
    <property type="match status" value="1"/>
</dbReference>
<feature type="transmembrane region" description="Helical" evidence="9">
    <location>
        <begin position="44"/>
        <end position="64"/>
    </location>
</feature>
<dbReference type="Proteomes" id="UP000477680">
    <property type="component" value="Chromosome"/>
</dbReference>
<reference evidence="12 13" key="1">
    <citation type="submission" date="2020-02" db="EMBL/GenBank/DDBJ databases">
        <title>Genome sequencing for Kineobactrum sp. M2.</title>
        <authorList>
            <person name="Park S.-J."/>
        </authorList>
    </citation>
    <scope>NUCLEOTIDE SEQUENCE [LARGE SCALE GENOMIC DNA]</scope>
    <source>
        <strain evidence="12 13">M2</strain>
    </source>
</reference>
<evidence type="ECO:0000313" key="13">
    <source>
        <dbReference type="Proteomes" id="UP000477680"/>
    </source>
</evidence>
<dbReference type="Pfam" id="PF08478">
    <property type="entry name" value="POTRA_1"/>
    <property type="match status" value="1"/>
</dbReference>
<sequence>MVEVRNGHRRRRVTAGATRRRPAAAPRRHPWRSLTLLDGWVNRLLILVGAGMVMLAGLQGYIALQELPVERIVVSGKLQRIQTEAVRELVQPALVGGFLSADLEQIRRQLQTLPWIYTVSVRRRWPNALEIEVVEQLPIARWGEGGFINHEGEVFQSSRVGGSEALPRLEGPPGSARELIVSYQQLSELLQPLELELRELSLDERGHLSVVLQGGIELVLGNTRVVDRVQRFAAVYSAELAPRVDQLQRVDLRYESGFAVTFREPAQLAVITNE</sequence>
<keyword evidence="4 9" id="KW-0132">Cell division</keyword>
<evidence type="ECO:0000256" key="6">
    <source>
        <dbReference type="ARBA" id="ARBA00022989"/>
    </source>
</evidence>
<dbReference type="InterPro" id="IPR005548">
    <property type="entry name" value="Cell_div_FtsQ/DivIB_C"/>
</dbReference>
<dbReference type="Gene3D" id="3.40.50.11690">
    <property type="entry name" value="Cell division protein FtsQ/DivIB"/>
    <property type="match status" value="1"/>
</dbReference>
<dbReference type="RefSeq" id="WP_163496047.1">
    <property type="nucleotide sequence ID" value="NZ_CP048711.1"/>
</dbReference>
<dbReference type="AlphaFoldDB" id="A0A6C0U436"/>
<keyword evidence="13" id="KW-1185">Reference proteome</keyword>
<comment type="similarity">
    <text evidence="9">Belongs to the FtsQ/DivIB family. FtsQ subfamily.</text>
</comment>
<dbReference type="GO" id="GO:0005886">
    <property type="term" value="C:plasma membrane"/>
    <property type="evidence" value="ECO:0007669"/>
    <property type="project" value="UniProtKB-SubCell"/>
</dbReference>
<dbReference type="InterPro" id="IPR045335">
    <property type="entry name" value="FtsQ_C_sf"/>
</dbReference>
<proteinExistence type="inferred from homology"/>
<dbReference type="GO" id="GO:0032153">
    <property type="term" value="C:cell division site"/>
    <property type="evidence" value="ECO:0007669"/>
    <property type="project" value="UniProtKB-UniRule"/>
</dbReference>
<comment type="subunit">
    <text evidence="9">Part of a complex composed of FtsB, FtsL and FtsQ.</text>
</comment>
<evidence type="ECO:0000256" key="3">
    <source>
        <dbReference type="ARBA" id="ARBA00022519"/>
    </source>
</evidence>
<dbReference type="InterPro" id="IPR026579">
    <property type="entry name" value="FtsQ"/>
</dbReference>
<keyword evidence="7 9" id="KW-0472">Membrane</keyword>
<feature type="region of interest" description="Disordered" evidence="10">
    <location>
        <begin position="1"/>
        <end position="26"/>
    </location>
</feature>
<dbReference type="PROSITE" id="PS51779">
    <property type="entry name" value="POTRA"/>
    <property type="match status" value="1"/>
</dbReference>
<dbReference type="PANTHER" id="PTHR35851:SF1">
    <property type="entry name" value="CELL DIVISION PROTEIN FTSQ"/>
    <property type="match status" value="1"/>
</dbReference>
<dbReference type="GO" id="GO:0090529">
    <property type="term" value="P:cell septum assembly"/>
    <property type="evidence" value="ECO:0007669"/>
    <property type="project" value="InterPro"/>
</dbReference>
<dbReference type="Pfam" id="PF03799">
    <property type="entry name" value="FtsQ_DivIB_C"/>
    <property type="match status" value="1"/>
</dbReference>
<keyword evidence="3 9" id="KW-0997">Cell inner membrane</keyword>
<protein>
    <recommendedName>
        <fullName evidence="9">Cell division protein FtsQ</fullName>
    </recommendedName>
</protein>
<organism evidence="12 13">
    <name type="scientific">Kineobactrum salinum</name>
    <dbReference type="NCBI Taxonomy" id="2708301"/>
    <lineage>
        <taxon>Bacteria</taxon>
        <taxon>Pseudomonadati</taxon>
        <taxon>Pseudomonadota</taxon>
        <taxon>Gammaproteobacteria</taxon>
        <taxon>Cellvibrionales</taxon>
        <taxon>Halieaceae</taxon>
        <taxon>Kineobactrum</taxon>
    </lineage>
</organism>
<evidence type="ECO:0000256" key="5">
    <source>
        <dbReference type="ARBA" id="ARBA00022692"/>
    </source>
</evidence>
<keyword evidence="2 9" id="KW-1003">Cell membrane</keyword>
<dbReference type="HAMAP" id="MF_00911">
    <property type="entry name" value="FtsQ_subfam"/>
    <property type="match status" value="1"/>
</dbReference>
<dbReference type="EMBL" id="CP048711">
    <property type="protein sequence ID" value="QIB66613.1"/>
    <property type="molecule type" value="Genomic_DNA"/>
</dbReference>
<dbReference type="InterPro" id="IPR034746">
    <property type="entry name" value="POTRA"/>
</dbReference>
<evidence type="ECO:0000259" key="11">
    <source>
        <dbReference type="PROSITE" id="PS51779"/>
    </source>
</evidence>
<evidence type="ECO:0000256" key="2">
    <source>
        <dbReference type="ARBA" id="ARBA00022475"/>
    </source>
</evidence>